<evidence type="ECO:0000256" key="8">
    <source>
        <dbReference type="ARBA" id="ARBA00023136"/>
    </source>
</evidence>
<feature type="domain" description="Chitin synthase N-terminal" evidence="13">
    <location>
        <begin position="102"/>
        <end position="169"/>
    </location>
</feature>
<dbReference type="GO" id="GO:0071555">
    <property type="term" value="P:cell wall organization"/>
    <property type="evidence" value="ECO:0007669"/>
    <property type="project" value="UniProtKB-KW"/>
</dbReference>
<feature type="transmembrane region" description="Helical" evidence="11">
    <location>
        <begin position="768"/>
        <end position="790"/>
    </location>
</feature>
<feature type="region of interest" description="Disordered" evidence="12">
    <location>
        <begin position="1"/>
        <end position="23"/>
    </location>
</feature>
<comment type="caution">
    <text evidence="14">The sequence shown here is derived from an EMBL/GenBank/DDBJ whole genome shotgun (WGS) entry which is preliminary data.</text>
</comment>
<evidence type="ECO:0000259" key="13">
    <source>
        <dbReference type="Pfam" id="PF08407"/>
    </source>
</evidence>
<keyword evidence="9 11" id="KW-0961">Cell wall biogenesis/degradation</keyword>
<dbReference type="GO" id="GO:0030428">
    <property type="term" value="C:cell septum"/>
    <property type="evidence" value="ECO:0007669"/>
    <property type="project" value="TreeGrafter"/>
</dbReference>
<reference evidence="14 15" key="1">
    <citation type="submission" date="2016-08" db="EMBL/GenBank/DDBJ databases">
        <title>A Parts List for Fungal Cellulosomes Revealed by Comparative Genomics.</title>
        <authorList>
            <consortium name="DOE Joint Genome Institute"/>
            <person name="Haitjema C.H."/>
            <person name="Gilmore S.P."/>
            <person name="Henske J.K."/>
            <person name="Solomon K.V."/>
            <person name="De Groot R."/>
            <person name="Kuo A."/>
            <person name="Mondo S.J."/>
            <person name="Salamov A.A."/>
            <person name="Labutti K."/>
            <person name="Zhao Z."/>
            <person name="Chiniquy J."/>
            <person name="Barry K."/>
            <person name="Brewer H.M."/>
            <person name="Purvine S.O."/>
            <person name="Wright A.T."/>
            <person name="Boxma B."/>
            <person name="Van Alen T."/>
            <person name="Hackstein J.H."/>
            <person name="Baker S.E."/>
            <person name="Grigoriev I.V."/>
            <person name="O'Malley M.A."/>
        </authorList>
    </citation>
    <scope>NUCLEOTIDE SEQUENCE [LARGE SCALE GENOMIC DNA]</scope>
    <source>
        <strain evidence="14 15">G1</strain>
    </source>
</reference>
<dbReference type="InterPro" id="IPR013616">
    <property type="entry name" value="Chitin_synth_N"/>
</dbReference>
<dbReference type="Pfam" id="PF08407">
    <property type="entry name" value="Chitin_synth_1N"/>
    <property type="match status" value="1"/>
</dbReference>
<dbReference type="AlphaFoldDB" id="A0A1Y2CH06"/>
<keyword evidence="3 11" id="KW-1003">Cell membrane</keyword>
<accession>A0A1Y2CH06</accession>
<dbReference type="SUPFAM" id="SSF53448">
    <property type="entry name" value="Nucleotide-diphospho-sugar transferases"/>
    <property type="match status" value="1"/>
</dbReference>
<evidence type="ECO:0000256" key="2">
    <source>
        <dbReference type="ARBA" id="ARBA00012543"/>
    </source>
</evidence>
<comment type="similarity">
    <text evidence="11">Belongs to the chitin synthase family.</text>
</comment>
<evidence type="ECO:0000256" key="10">
    <source>
        <dbReference type="ARBA" id="ARBA00024009"/>
    </source>
</evidence>
<comment type="catalytic activity">
    <reaction evidence="11">
        <text>[(1-&gt;4)-N-acetyl-beta-D-glucosaminyl](n) + UDP-N-acetyl-alpha-D-glucosamine = [(1-&gt;4)-N-acetyl-beta-D-glucosaminyl](n+1) + UDP + H(+)</text>
        <dbReference type="Rhea" id="RHEA:16637"/>
        <dbReference type="Rhea" id="RHEA-COMP:9593"/>
        <dbReference type="Rhea" id="RHEA-COMP:9595"/>
        <dbReference type="ChEBI" id="CHEBI:15378"/>
        <dbReference type="ChEBI" id="CHEBI:17029"/>
        <dbReference type="ChEBI" id="CHEBI:57705"/>
        <dbReference type="ChEBI" id="CHEBI:58223"/>
        <dbReference type="EC" id="2.4.1.16"/>
    </reaction>
</comment>
<evidence type="ECO:0000313" key="15">
    <source>
        <dbReference type="Proteomes" id="UP000193920"/>
    </source>
</evidence>
<evidence type="ECO:0000256" key="6">
    <source>
        <dbReference type="ARBA" id="ARBA00022692"/>
    </source>
</evidence>
<keyword evidence="15" id="KW-1185">Reference proteome</keyword>
<dbReference type="EC" id="2.4.1.16" evidence="2 11"/>
<dbReference type="GO" id="GO:0006031">
    <property type="term" value="P:chitin biosynthetic process"/>
    <property type="evidence" value="ECO:0007669"/>
    <property type="project" value="UniProtKB-UniRule"/>
</dbReference>
<evidence type="ECO:0000256" key="12">
    <source>
        <dbReference type="SAM" id="MobiDB-lite"/>
    </source>
</evidence>
<feature type="transmembrane region" description="Helical" evidence="11">
    <location>
        <begin position="810"/>
        <end position="835"/>
    </location>
</feature>
<dbReference type="GO" id="GO:0004100">
    <property type="term" value="F:chitin synthase activity"/>
    <property type="evidence" value="ECO:0007669"/>
    <property type="project" value="UniProtKB-UniRule"/>
</dbReference>
<evidence type="ECO:0000256" key="11">
    <source>
        <dbReference type="RuleBase" id="RU366040"/>
    </source>
</evidence>
<keyword evidence="6 11" id="KW-0812">Transmembrane</keyword>
<evidence type="ECO:0000313" key="14">
    <source>
        <dbReference type="EMBL" id="ORY46292.1"/>
    </source>
</evidence>
<evidence type="ECO:0000256" key="1">
    <source>
        <dbReference type="ARBA" id="ARBA00004651"/>
    </source>
</evidence>
<dbReference type="PANTHER" id="PTHR22914">
    <property type="entry name" value="CHITIN SYNTHASE"/>
    <property type="match status" value="1"/>
</dbReference>
<comment type="function">
    <text evidence="10 11">Polymerizes chitin, a structural polymer of the cell wall and septum, by transferring the sugar moiety of UDP-GlcNAc to the non-reducing end of the growing chitin polymer.</text>
</comment>
<evidence type="ECO:0000256" key="3">
    <source>
        <dbReference type="ARBA" id="ARBA00022475"/>
    </source>
</evidence>
<keyword evidence="5 11" id="KW-0808">Transferase</keyword>
<gene>
    <name evidence="14" type="ORF">LY90DRAFT_457677</name>
</gene>
<sequence>MSGMNPNYNMPRPMGGQPNPQYQPNMNQRPMNSMPMNNQRPMNNMPMNNQRPNVQFNPNSPRPNMNNGAYQVSNGPNGQRPNISVTSKVTTTTTTQVRQKKTQISVELYKGNYVVNCPVSKNVIKNGVFDGKSEEFGYCRYTAATCKDPDTFLEDNFTLRQKIWNRRTELFIVLTMYNEDEVLFARSMTSVMKNIGYMCRENKHKWTKQGWQNIVVCIVSDGRKKINSKVLDSLEVMGVYQKDVMKNQVNGKDVTAHIFEYTVQTCFDENMNLCGPDKGYTPVQVIFCLKEKNQKKINSHRWFFNAFGRILKPEVCVLIDVGTKPTHDSIYQLWKAFDSNPNVGGACGEIYCQLGKSCKNLINPLVATQNFEYKISNILDKPLESVFGYISVLPGAFSAYRYKALQNYDTAEGKKGPLYAYFKGEKLHEGGNMFKSNMYLAEDRILCFELVAKKNCKWILKYVKAAKAETDVPDNIPEFISQRRRWLNGSFFAAVYSSYNWSKIYSTNHSSLRKLALTVEYVYNLINLIFSWFNVANFYLCFLFLGETATKEDDGVFGKYGKPLMSVLKELYLFAMITIFICSLGNRPQGSKRLYLLCIYLFAFIMLFMLVMAGYTVYMSFSDSSKTFIEKLAIPSFRNIVISLMSTYGLYFGASLLHGQPWHMITSFIQYMLMLPSFVNILMVYAFCNTHDVSWGTKGDNTIAPTGNTVKINPGEKISVELPTQSSLDERYEKLIVDIKRKEVKVKAKRDETTKQDDDKKNFRTNLVLLWISCNLLLIVLMNDIMDKVVHPFLIEKFNFRKNDLQNNNVFLTFIFWSVAILSLVRFIGSSYYLIDNMLN</sequence>
<keyword evidence="8 11" id="KW-0472">Membrane</keyword>
<dbReference type="Proteomes" id="UP000193920">
    <property type="component" value="Unassembled WGS sequence"/>
</dbReference>
<dbReference type="PANTHER" id="PTHR22914:SF9">
    <property type="entry name" value="CHITIN SYNTHASE 1"/>
    <property type="match status" value="1"/>
</dbReference>
<dbReference type="STRING" id="1754190.A0A1Y2CH06"/>
<dbReference type="GO" id="GO:0005886">
    <property type="term" value="C:plasma membrane"/>
    <property type="evidence" value="ECO:0007669"/>
    <property type="project" value="UniProtKB-SubCell"/>
</dbReference>
<evidence type="ECO:0000256" key="4">
    <source>
        <dbReference type="ARBA" id="ARBA00022676"/>
    </source>
</evidence>
<evidence type="ECO:0000256" key="9">
    <source>
        <dbReference type="ARBA" id="ARBA00023316"/>
    </source>
</evidence>
<comment type="subcellular location">
    <subcellularLocation>
        <location evidence="1 11">Cell membrane</location>
        <topology evidence="1 11">Multi-pass membrane protein</topology>
    </subcellularLocation>
</comment>
<keyword evidence="4 11" id="KW-0328">Glycosyltransferase</keyword>
<feature type="transmembrane region" description="Helical" evidence="11">
    <location>
        <begin position="594"/>
        <end position="617"/>
    </location>
</feature>
<feature type="transmembrane region" description="Helical" evidence="11">
    <location>
        <begin position="669"/>
        <end position="687"/>
    </location>
</feature>
<evidence type="ECO:0000256" key="5">
    <source>
        <dbReference type="ARBA" id="ARBA00022679"/>
    </source>
</evidence>
<keyword evidence="7 11" id="KW-1133">Transmembrane helix</keyword>
<dbReference type="CDD" id="cd04190">
    <property type="entry name" value="Chitin_synth_C"/>
    <property type="match status" value="1"/>
</dbReference>
<proteinExistence type="inferred from homology"/>
<evidence type="ECO:0000256" key="7">
    <source>
        <dbReference type="ARBA" id="ARBA00022989"/>
    </source>
</evidence>
<organism evidence="14 15">
    <name type="scientific">Neocallimastix californiae</name>
    <dbReference type="NCBI Taxonomy" id="1754190"/>
    <lineage>
        <taxon>Eukaryota</taxon>
        <taxon>Fungi</taxon>
        <taxon>Fungi incertae sedis</taxon>
        <taxon>Chytridiomycota</taxon>
        <taxon>Chytridiomycota incertae sedis</taxon>
        <taxon>Neocallimastigomycetes</taxon>
        <taxon>Neocallimastigales</taxon>
        <taxon>Neocallimastigaceae</taxon>
        <taxon>Neocallimastix</taxon>
    </lineage>
</organism>
<dbReference type="Pfam" id="PF01644">
    <property type="entry name" value="Chitin_synth_1"/>
    <property type="match status" value="1"/>
</dbReference>
<feature type="transmembrane region" description="Helical" evidence="11">
    <location>
        <begin position="565"/>
        <end position="582"/>
    </location>
</feature>
<feature type="transmembrane region" description="Helical" evidence="11">
    <location>
        <begin position="637"/>
        <end position="657"/>
    </location>
</feature>
<feature type="transmembrane region" description="Helical" evidence="11">
    <location>
        <begin position="521"/>
        <end position="545"/>
    </location>
</feature>
<dbReference type="InterPro" id="IPR004835">
    <property type="entry name" value="Chitin_synth"/>
</dbReference>
<protein>
    <recommendedName>
        <fullName evidence="2 11">Chitin synthase</fullName>
        <ecNumber evidence="2 11">2.4.1.16</ecNumber>
    </recommendedName>
</protein>
<name>A0A1Y2CH06_9FUNG</name>
<dbReference type="EMBL" id="MCOG01000108">
    <property type="protein sequence ID" value="ORY46292.1"/>
    <property type="molecule type" value="Genomic_DNA"/>
</dbReference>
<dbReference type="OrthoDB" id="26569at2759"/>
<dbReference type="InterPro" id="IPR029044">
    <property type="entry name" value="Nucleotide-diphossugar_trans"/>
</dbReference>